<keyword evidence="1" id="KW-0648">Protein biosynthesis</keyword>
<evidence type="ECO:0000313" key="3">
    <source>
        <dbReference type="Proteomes" id="UP000034797"/>
    </source>
</evidence>
<evidence type="ECO:0000256" key="1">
    <source>
        <dbReference type="HAMAP-Rule" id="MF_00122"/>
    </source>
</evidence>
<keyword evidence="2" id="KW-0808">Transferase</keyword>
<evidence type="ECO:0000313" key="2">
    <source>
        <dbReference type="EMBL" id="KKT86183.1"/>
    </source>
</evidence>
<keyword evidence="1" id="KW-0067">ATP-binding</keyword>
<dbReference type="Pfam" id="PF02686">
    <property type="entry name" value="GatC"/>
    <property type="match status" value="1"/>
</dbReference>
<dbReference type="PANTHER" id="PTHR15004:SF0">
    <property type="entry name" value="GLUTAMYL-TRNA(GLN) AMIDOTRANSFERASE SUBUNIT C, MITOCHONDRIAL"/>
    <property type="match status" value="1"/>
</dbReference>
<dbReference type="SUPFAM" id="SSF141000">
    <property type="entry name" value="Glu-tRNAGln amidotransferase C subunit"/>
    <property type="match status" value="1"/>
</dbReference>
<dbReference type="Proteomes" id="UP000034797">
    <property type="component" value="Unassembled WGS sequence"/>
</dbReference>
<keyword evidence="1" id="KW-0436">Ligase</keyword>
<comment type="catalytic activity">
    <reaction evidence="1">
        <text>L-glutamyl-tRNA(Gln) + L-glutamine + ATP + H2O = L-glutaminyl-tRNA(Gln) + L-glutamate + ADP + phosphate + H(+)</text>
        <dbReference type="Rhea" id="RHEA:17521"/>
        <dbReference type="Rhea" id="RHEA-COMP:9681"/>
        <dbReference type="Rhea" id="RHEA-COMP:9684"/>
        <dbReference type="ChEBI" id="CHEBI:15377"/>
        <dbReference type="ChEBI" id="CHEBI:15378"/>
        <dbReference type="ChEBI" id="CHEBI:29985"/>
        <dbReference type="ChEBI" id="CHEBI:30616"/>
        <dbReference type="ChEBI" id="CHEBI:43474"/>
        <dbReference type="ChEBI" id="CHEBI:58359"/>
        <dbReference type="ChEBI" id="CHEBI:78520"/>
        <dbReference type="ChEBI" id="CHEBI:78521"/>
        <dbReference type="ChEBI" id="CHEBI:456216"/>
    </reaction>
</comment>
<comment type="function">
    <text evidence="1">Allows the formation of correctly charged Asn-tRNA(Asn) or Gln-tRNA(Gln) through the transamidation of misacylated Asp-tRNA(Asn) or Glu-tRNA(Gln) in organisms which lack either or both of asparaginyl-tRNA or glutaminyl-tRNA synthetases. The reaction takes place in the presence of glutamine and ATP through an activated phospho-Asp-tRNA(Asn) or phospho-Glu-tRNA(Gln).</text>
</comment>
<comment type="subunit">
    <text evidence="1">Heterotrimer of A, B and C subunits.</text>
</comment>
<comment type="catalytic activity">
    <reaction evidence="1">
        <text>L-aspartyl-tRNA(Asn) + L-glutamine + ATP + H2O = L-asparaginyl-tRNA(Asn) + L-glutamate + ADP + phosphate + 2 H(+)</text>
        <dbReference type="Rhea" id="RHEA:14513"/>
        <dbReference type="Rhea" id="RHEA-COMP:9674"/>
        <dbReference type="Rhea" id="RHEA-COMP:9677"/>
        <dbReference type="ChEBI" id="CHEBI:15377"/>
        <dbReference type="ChEBI" id="CHEBI:15378"/>
        <dbReference type="ChEBI" id="CHEBI:29985"/>
        <dbReference type="ChEBI" id="CHEBI:30616"/>
        <dbReference type="ChEBI" id="CHEBI:43474"/>
        <dbReference type="ChEBI" id="CHEBI:58359"/>
        <dbReference type="ChEBI" id="CHEBI:78515"/>
        <dbReference type="ChEBI" id="CHEBI:78516"/>
        <dbReference type="ChEBI" id="CHEBI:456216"/>
    </reaction>
</comment>
<dbReference type="Gene3D" id="1.10.20.60">
    <property type="entry name" value="Glu-tRNAGln amidotransferase C subunit, N-terminal domain"/>
    <property type="match status" value="1"/>
</dbReference>
<dbReference type="GO" id="GO:0016740">
    <property type="term" value="F:transferase activity"/>
    <property type="evidence" value="ECO:0007669"/>
    <property type="project" value="UniProtKB-KW"/>
</dbReference>
<keyword evidence="1" id="KW-0547">Nucleotide-binding</keyword>
<comment type="similarity">
    <text evidence="1">Belongs to the GatC family.</text>
</comment>
<name>A0A0G1KRK3_9BACT</name>
<dbReference type="GO" id="GO:0050566">
    <property type="term" value="F:asparaginyl-tRNA synthase (glutamine-hydrolyzing) activity"/>
    <property type="evidence" value="ECO:0007669"/>
    <property type="project" value="RHEA"/>
</dbReference>
<accession>A0A0G1KRK3</accession>
<dbReference type="InterPro" id="IPR036113">
    <property type="entry name" value="Asp/Glu-ADT_sf_sub_c"/>
</dbReference>
<dbReference type="HAMAP" id="MF_00122">
    <property type="entry name" value="GatC"/>
    <property type="match status" value="1"/>
</dbReference>
<comment type="caution">
    <text evidence="2">The sequence shown here is derived from an EMBL/GenBank/DDBJ whole genome shotgun (WGS) entry which is preliminary data.</text>
</comment>
<dbReference type="GO" id="GO:0050567">
    <property type="term" value="F:glutaminyl-tRNA synthase (glutamine-hydrolyzing) activity"/>
    <property type="evidence" value="ECO:0007669"/>
    <property type="project" value="UniProtKB-UniRule"/>
</dbReference>
<gene>
    <name evidence="1" type="primary">gatC</name>
    <name evidence="2" type="ORF">UW84_C0015G0004</name>
</gene>
<organism evidence="2 3">
    <name type="scientific">Candidatus Collierbacteria bacterium GW2011_GWA2_44_99</name>
    <dbReference type="NCBI Taxonomy" id="1618380"/>
    <lineage>
        <taxon>Bacteria</taxon>
        <taxon>Candidatus Collieribacteriota</taxon>
    </lineage>
</organism>
<dbReference type="AlphaFoldDB" id="A0A0G1KRK3"/>
<dbReference type="GO" id="GO:0070681">
    <property type="term" value="P:glutaminyl-tRNAGln biosynthesis via transamidation"/>
    <property type="evidence" value="ECO:0007669"/>
    <property type="project" value="TreeGrafter"/>
</dbReference>
<sequence length="99" mass="11202">MHKVIVTPEEVKKIAKLAHLKLQDSEVELFAGQFTETVDVINQLNEIDTSEVAATYQVTGLSNITREDIVDTTRILPQETALREVIRTHEGFFVVPRII</sequence>
<proteinExistence type="inferred from homology"/>
<dbReference type="PANTHER" id="PTHR15004">
    <property type="entry name" value="GLUTAMYL-TRNA(GLN) AMIDOTRANSFERASE SUBUNIT C, MITOCHONDRIAL"/>
    <property type="match status" value="1"/>
</dbReference>
<dbReference type="EMBL" id="LCJW01000015">
    <property type="protein sequence ID" value="KKT86183.1"/>
    <property type="molecule type" value="Genomic_DNA"/>
</dbReference>
<dbReference type="GO" id="GO:0005524">
    <property type="term" value="F:ATP binding"/>
    <property type="evidence" value="ECO:0007669"/>
    <property type="project" value="UniProtKB-KW"/>
</dbReference>
<reference evidence="2 3" key="1">
    <citation type="journal article" date="2015" name="Nature">
        <title>rRNA introns, odd ribosomes, and small enigmatic genomes across a large radiation of phyla.</title>
        <authorList>
            <person name="Brown C.T."/>
            <person name="Hug L.A."/>
            <person name="Thomas B.C."/>
            <person name="Sharon I."/>
            <person name="Castelle C.J."/>
            <person name="Singh A."/>
            <person name="Wilkins M.J."/>
            <person name="Williams K.H."/>
            <person name="Banfield J.F."/>
        </authorList>
    </citation>
    <scope>NUCLEOTIDE SEQUENCE [LARGE SCALE GENOMIC DNA]</scope>
</reference>
<dbReference type="GO" id="GO:0006412">
    <property type="term" value="P:translation"/>
    <property type="evidence" value="ECO:0007669"/>
    <property type="project" value="UniProtKB-UniRule"/>
</dbReference>
<dbReference type="EC" id="6.3.5.-" evidence="1"/>
<dbReference type="InterPro" id="IPR003837">
    <property type="entry name" value="GatC"/>
</dbReference>
<protein>
    <recommendedName>
        <fullName evidence="1">Aspartyl/glutamyl-tRNA(Asn/Gln) amidotransferase subunit C</fullName>
        <shortName evidence="1">Asp/Glu-ADT subunit C</shortName>
        <ecNumber evidence="1">6.3.5.-</ecNumber>
    </recommendedName>
</protein>
<dbReference type="NCBIfam" id="TIGR00135">
    <property type="entry name" value="gatC"/>
    <property type="match status" value="1"/>
</dbReference>
<dbReference type="GO" id="GO:0006450">
    <property type="term" value="P:regulation of translational fidelity"/>
    <property type="evidence" value="ECO:0007669"/>
    <property type="project" value="InterPro"/>
</dbReference>